<comment type="caution">
    <text evidence="1">The sequence shown here is derived from an EMBL/GenBank/DDBJ whole genome shotgun (WGS) entry which is preliminary data.</text>
</comment>
<reference evidence="1 2" key="1">
    <citation type="submission" date="2020-08" db="EMBL/GenBank/DDBJ databases">
        <title>Genomic Encyclopedia of Type Strains, Phase IV (KMG-IV): sequencing the most valuable type-strain genomes for metagenomic binning, comparative biology and taxonomic classification.</title>
        <authorList>
            <person name="Goeker M."/>
        </authorList>
    </citation>
    <scope>NUCLEOTIDE SEQUENCE [LARGE SCALE GENOMIC DNA]</scope>
    <source>
        <strain evidence="1 2">DSM 25701</strain>
    </source>
</reference>
<dbReference type="RefSeq" id="WP_184465231.1">
    <property type="nucleotide sequence ID" value="NZ_JACHHW010000020.1"/>
</dbReference>
<gene>
    <name evidence="1" type="ORF">HNQ57_003579</name>
</gene>
<dbReference type="Proteomes" id="UP000536640">
    <property type="component" value="Unassembled WGS sequence"/>
</dbReference>
<proteinExistence type="predicted"/>
<dbReference type="EMBL" id="JACHHW010000020">
    <property type="protein sequence ID" value="MBB5189276.1"/>
    <property type="molecule type" value="Genomic_DNA"/>
</dbReference>
<protein>
    <submittedName>
        <fullName evidence="1">Uncharacterized protein</fullName>
    </submittedName>
</protein>
<accession>A0A840R9Z1</accession>
<organism evidence="1 2">
    <name type="scientific">Zhongshania antarctica</name>
    <dbReference type="NCBI Taxonomy" id="641702"/>
    <lineage>
        <taxon>Bacteria</taxon>
        <taxon>Pseudomonadati</taxon>
        <taxon>Pseudomonadota</taxon>
        <taxon>Gammaproteobacteria</taxon>
        <taxon>Cellvibrionales</taxon>
        <taxon>Spongiibacteraceae</taxon>
        <taxon>Zhongshania</taxon>
    </lineage>
</organism>
<evidence type="ECO:0000313" key="2">
    <source>
        <dbReference type="Proteomes" id="UP000536640"/>
    </source>
</evidence>
<evidence type="ECO:0000313" key="1">
    <source>
        <dbReference type="EMBL" id="MBB5189276.1"/>
    </source>
</evidence>
<dbReference type="AlphaFoldDB" id="A0A840R9Z1"/>
<sequence>MCESLAALWRPITGFGDPVIIEAGVSKFGDLCPLYLEGAQKIGNLLEEIRRLVRRKNNRSYFSVVAVQVSKNAFNRKKLISQLGW</sequence>
<keyword evidence="2" id="KW-1185">Reference proteome</keyword>
<name>A0A840R9Z1_9GAMM</name>